<dbReference type="Proteomes" id="UP000030643">
    <property type="component" value="Unassembled WGS sequence"/>
</dbReference>
<dbReference type="Pfam" id="PF01966">
    <property type="entry name" value="HD"/>
    <property type="match status" value="1"/>
</dbReference>
<dbReference type="FunFam" id="1.10.3210.10:FF:000008">
    <property type="entry name" value="3'-5' exoribonuclease YhaM"/>
    <property type="match status" value="1"/>
</dbReference>
<dbReference type="AlphaFoldDB" id="A0A069CSN6"/>
<dbReference type="SUPFAM" id="SSF109604">
    <property type="entry name" value="HD-domain/PDEase-like"/>
    <property type="match status" value="1"/>
</dbReference>
<dbReference type="GO" id="GO:0031125">
    <property type="term" value="P:rRNA 3'-end processing"/>
    <property type="evidence" value="ECO:0007669"/>
    <property type="project" value="TreeGrafter"/>
</dbReference>
<evidence type="ECO:0000313" key="4">
    <source>
        <dbReference type="EMBL" id="GAK30494.1"/>
    </source>
</evidence>
<dbReference type="InterPro" id="IPR050798">
    <property type="entry name" value="YhaM_exoribonuc/phosphodiest"/>
</dbReference>
<dbReference type="GO" id="GO:0004527">
    <property type="term" value="F:exonuclease activity"/>
    <property type="evidence" value="ECO:0007669"/>
    <property type="project" value="UniProtKB-KW"/>
</dbReference>
<dbReference type="EMBL" id="DF820486">
    <property type="protein sequence ID" value="GAK30494.1"/>
    <property type="molecule type" value="Genomic_DNA"/>
</dbReference>
<evidence type="ECO:0000256" key="2">
    <source>
        <dbReference type="ARBA" id="ARBA00022839"/>
    </source>
</evidence>
<organism evidence="4 5">
    <name type="scientific">Weissella oryzae (strain DSM 25784 / JCM 18191 / LMG 30913 / SG25)</name>
    <dbReference type="NCBI Taxonomy" id="1329250"/>
    <lineage>
        <taxon>Bacteria</taxon>
        <taxon>Bacillati</taxon>
        <taxon>Bacillota</taxon>
        <taxon>Bacilli</taxon>
        <taxon>Lactobacillales</taxon>
        <taxon>Lactobacillaceae</taxon>
        <taxon>Weissella</taxon>
    </lineage>
</organism>
<name>A0A069CSN6_WEIOS</name>
<dbReference type="PROSITE" id="PS51831">
    <property type="entry name" value="HD"/>
    <property type="match status" value="1"/>
</dbReference>
<dbReference type="GO" id="GO:0003676">
    <property type="term" value="F:nucleic acid binding"/>
    <property type="evidence" value="ECO:0007669"/>
    <property type="project" value="InterPro"/>
</dbReference>
<dbReference type="InterPro" id="IPR003607">
    <property type="entry name" value="HD/PDEase_dom"/>
</dbReference>
<keyword evidence="5" id="KW-1185">Reference proteome</keyword>
<dbReference type="PANTHER" id="PTHR37294:SF1">
    <property type="entry name" value="3'-5' EXORIBONUCLEASE YHAM"/>
    <property type="match status" value="1"/>
</dbReference>
<keyword evidence="2 4" id="KW-0540">Nuclease</keyword>
<evidence type="ECO:0000256" key="1">
    <source>
        <dbReference type="ARBA" id="ARBA00022801"/>
    </source>
</evidence>
<dbReference type="PANTHER" id="PTHR37294">
    <property type="entry name" value="3'-5' EXORIBONUCLEASE YHAM"/>
    <property type="match status" value="1"/>
</dbReference>
<keyword evidence="2 4" id="KW-0269">Exonuclease</keyword>
<dbReference type="SMART" id="SM00471">
    <property type="entry name" value="HDc"/>
    <property type="match status" value="1"/>
</dbReference>
<dbReference type="InterPro" id="IPR006675">
    <property type="entry name" value="HDIG_dom"/>
</dbReference>
<gene>
    <name evidence="4" type="ORF">WOSG25_030910</name>
</gene>
<dbReference type="CDD" id="cd04492">
    <property type="entry name" value="YhaM_OBF_like"/>
    <property type="match status" value="1"/>
</dbReference>
<dbReference type="Pfam" id="PF01336">
    <property type="entry name" value="tRNA_anti-codon"/>
    <property type="match status" value="1"/>
</dbReference>
<dbReference type="InterPro" id="IPR012340">
    <property type="entry name" value="NA-bd_OB-fold"/>
</dbReference>
<sequence length="319" mass="35691">MDEKLLKDVKLNEHFTAFTILKELDQRVTQQGKPYIAVTLADQTGEISGMKWEVTAEELADLKAGQVVAVSAIRQEYKDKPQLKILSIRKTTETEPHDPADFIQAAPLKKAEMTAEVTELVFKIVNPTWNRIVRYLLKEYQEEFYKYPAAKSNHHAFTGGLAFHSLSIAHLAQAVAKQYEDLDESLLYAGALLHDLGKVIELSGPVATKYTTAGNLLGHIAIIDEQIVLAAHELKIDLFSEDMILLRHVVLAHHGQLDWGSPVRPMVKEAQVLHLLDELDANMQSFDKALADTQPGEFSQRIFALDGRMVYHPESGSAN</sequence>
<dbReference type="NCBIfam" id="TIGR00277">
    <property type="entry name" value="HDIG"/>
    <property type="match status" value="1"/>
</dbReference>
<reference evidence="5" key="1">
    <citation type="journal article" date="2014" name="Genome Announc.">
        <title>Draft genome sequence of Weissella oryzae SG25T, isolated from fermented rice grains.</title>
        <authorList>
            <person name="Tanizawa Y."/>
            <person name="Fujisawa T."/>
            <person name="Mochizuki T."/>
            <person name="Kaminuma E."/>
            <person name="Suzuki Y."/>
            <person name="Nakamura Y."/>
            <person name="Tohno M."/>
        </authorList>
    </citation>
    <scope>NUCLEOTIDE SEQUENCE [LARGE SCALE GENOMIC DNA]</scope>
    <source>
        <strain evidence="5">DSM 25784 / JCM 18191 / LMG 30913 / SG25</strain>
    </source>
</reference>
<evidence type="ECO:0000313" key="5">
    <source>
        <dbReference type="Proteomes" id="UP000030643"/>
    </source>
</evidence>
<dbReference type="RefSeq" id="WP_045476497.1">
    <property type="nucleotide sequence ID" value="NZ_DF820486.1"/>
</dbReference>
<dbReference type="InterPro" id="IPR004365">
    <property type="entry name" value="NA-bd_OB_tRNA"/>
</dbReference>
<accession>A0A069CSN6</accession>
<proteinExistence type="predicted"/>
<keyword evidence="1" id="KW-0378">Hydrolase</keyword>
<dbReference type="Gene3D" id="2.40.50.140">
    <property type="entry name" value="Nucleic acid-binding proteins"/>
    <property type="match status" value="1"/>
</dbReference>
<dbReference type="InterPro" id="IPR006674">
    <property type="entry name" value="HD_domain"/>
</dbReference>
<dbReference type="Gene3D" id="1.10.3210.10">
    <property type="entry name" value="Hypothetical protein af1432"/>
    <property type="match status" value="1"/>
</dbReference>
<feature type="domain" description="HD" evidence="3">
    <location>
        <begin position="161"/>
        <end position="282"/>
    </location>
</feature>
<evidence type="ECO:0000259" key="3">
    <source>
        <dbReference type="PROSITE" id="PS51831"/>
    </source>
</evidence>
<protein>
    <submittedName>
        <fullName evidence="4">3'-5' exonuclease</fullName>
    </submittedName>
</protein>
<dbReference type="CDD" id="cd00077">
    <property type="entry name" value="HDc"/>
    <property type="match status" value="1"/>
</dbReference>
<dbReference type="eggNOG" id="COG3481">
    <property type="taxonomic scope" value="Bacteria"/>
</dbReference>
<dbReference type="STRING" id="1329250.WOSG25_030910"/>